<dbReference type="Gene3D" id="2.60.40.10">
    <property type="entry name" value="Immunoglobulins"/>
    <property type="match status" value="1"/>
</dbReference>
<dbReference type="EMBL" id="VGIR01000195">
    <property type="protein sequence ID" value="MBM3332979.1"/>
    <property type="molecule type" value="Genomic_DNA"/>
</dbReference>
<sequence>MSFRPSTVGRLQFIVRLSVDQCLPCACAAVLLISFARRAEATACTRWFVTCGSADLGYGISGHNLVTSSAVFQAGYFHRNMGVGVGAYGQVWHEAARRVYQGTSYVPVSLYYMPAGWSFGWGTMEARAALEFSLWGRSAVLGHSHWTDSAGWRLVEQTGLYHMNYADLSGQLVFNPSRVLPLRVRIGVFVANGVMVTGDGSESWYELSGMGVLPYASIGLSLGYCHPQRTPVRQLAQRQAPHGAAARSSPVDSAAQVRQHPVGIACAPFPNGPVDDAVKSGILKDVTSKAGLLGLWCSADRGYVRCESIAPGSVLAGLVAPRDRIAGLCGFPVTSVRDLGVIESNIRPGDKVTAITVRGSTWLASDIVVPREPPQRVSPPAVRPAFPPRLEARLAFAEMGKKDSALDASEEAHIVVTVTNKGEGEANDLRVKAEPISSMSGITVGREQTIERLAAGASDSVSIQLRAADDLKDQEVRFRISAIEPTFGADAPPAVIAITTRRLEPPDLFVYDKAITDDPKKSDYTDGNGNGQWETNEQVELTFAIQNKGTGPAEGAEVEVATTSPNVIVMGGRVTFGLGDVAAGDYRMVKCPVYVNPRFQDSGVRLVLNIQDERPRFAWSDTVMIPLNQQVKEASEVVVAPKRTSRPPATVPPPSLTDSLLVGIPRGPQNPDAFAVVIGAANYRD</sequence>
<proteinExistence type="predicted"/>
<name>A0A937XKG4_UNCW3</name>
<comment type="caution">
    <text evidence="1">The sequence shown here is derived from an EMBL/GenBank/DDBJ whole genome shotgun (WGS) entry which is preliminary data.</text>
</comment>
<reference evidence="1" key="1">
    <citation type="submission" date="2019-03" db="EMBL/GenBank/DDBJ databases">
        <title>Lake Tanganyika Metagenome-Assembled Genomes (MAGs).</title>
        <authorList>
            <person name="Tran P."/>
        </authorList>
    </citation>
    <scope>NUCLEOTIDE SEQUENCE</scope>
    <source>
        <strain evidence="1">K_DeepCast_150m_m2_040</strain>
    </source>
</reference>
<dbReference type="InterPro" id="IPR013783">
    <property type="entry name" value="Ig-like_fold"/>
</dbReference>
<organism evidence="1 2">
    <name type="scientific">candidate division WOR-3 bacterium</name>
    <dbReference type="NCBI Taxonomy" id="2052148"/>
    <lineage>
        <taxon>Bacteria</taxon>
        <taxon>Bacteria division WOR-3</taxon>
    </lineage>
</organism>
<feature type="non-terminal residue" evidence="1">
    <location>
        <position position="685"/>
    </location>
</feature>
<gene>
    <name evidence="1" type="ORF">FJY68_14225</name>
</gene>
<evidence type="ECO:0000313" key="1">
    <source>
        <dbReference type="EMBL" id="MBM3332979.1"/>
    </source>
</evidence>
<dbReference type="Proteomes" id="UP000779900">
    <property type="component" value="Unassembled WGS sequence"/>
</dbReference>
<accession>A0A937XKG4</accession>
<protein>
    <submittedName>
        <fullName evidence="1">Uncharacterized protein</fullName>
    </submittedName>
</protein>
<dbReference type="AlphaFoldDB" id="A0A937XKG4"/>
<evidence type="ECO:0000313" key="2">
    <source>
        <dbReference type="Proteomes" id="UP000779900"/>
    </source>
</evidence>